<evidence type="ECO:0000313" key="6">
    <source>
        <dbReference type="EMBL" id="WWD79687.1"/>
    </source>
</evidence>
<sequence length="211" mass="22720">MKQWETLQKMLRSQLTVVLRASSKEELIQLGSAVYEGGGRSLEVTYTSPGAGEAITELKNLFPDAVVGAGSVLDSETVRHSQLHGAEYIVAPSFDAESAKTAFRYQTPYIPGCMSLSEMTVALEHGCSLIKLFPGQHFTPDFIKAVKGPLPQVSIMPTGGVSIDNAAKWIERGAVCVGVGGEITNVFRDHGAKEVTKQTENFLRTIGGAYK</sequence>
<evidence type="ECO:0000256" key="1">
    <source>
        <dbReference type="ARBA" id="ARBA00004761"/>
    </source>
</evidence>
<dbReference type="SUPFAM" id="SSF51569">
    <property type="entry name" value="Aldolase"/>
    <property type="match status" value="1"/>
</dbReference>
<evidence type="ECO:0000313" key="7">
    <source>
        <dbReference type="Proteomes" id="UP000321816"/>
    </source>
</evidence>
<evidence type="ECO:0000256" key="3">
    <source>
        <dbReference type="ARBA" id="ARBA00011233"/>
    </source>
</evidence>
<dbReference type="AlphaFoldDB" id="A0AAJ8LU54"/>
<dbReference type="GO" id="GO:0008700">
    <property type="term" value="F:(R,S)-4-hydroxy-2-oxoglutarate aldolase activity"/>
    <property type="evidence" value="ECO:0007669"/>
    <property type="project" value="UniProtKB-EC"/>
</dbReference>
<proteinExistence type="inferred from homology"/>
<comment type="subunit">
    <text evidence="3">Homotrimer.</text>
</comment>
<dbReference type="NCBIfam" id="TIGR01182">
    <property type="entry name" value="eda"/>
    <property type="match status" value="1"/>
</dbReference>
<dbReference type="PANTHER" id="PTHR30246:SF1">
    <property type="entry name" value="2-DEHYDRO-3-DEOXY-6-PHOSPHOGALACTONATE ALDOLASE-RELATED"/>
    <property type="match status" value="1"/>
</dbReference>
<protein>
    <submittedName>
        <fullName evidence="6">Bifunctional 4-hydroxy-2-oxoglutarate aldolase/2-dehydro-3-deoxy-phosphogluconate aldolase</fullName>
        <ecNumber evidence="6">4.1.2.14</ecNumber>
        <ecNumber evidence="6">4.1.3.16</ecNumber>
    </submittedName>
</protein>
<dbReference type="CDD" id="cd00452">
    <property type="entry name" value="KDPG_aldolase"/>
    <property type="match status" value="1"/>
</dbReference>
<dbReference type="KEGG" id="ahal:FTX54_015005"/>
<dbReference type="RefSeq" id="WP_187254525.1">
    <property type="nucleotide sequence ID" value="NZ_CP144914.1"/>
</dbReference>
<dbReference type="EC" id="4.1.3.16" evidence="6"/>
<dbReference type="Gene3D" id="3.20.20.70">
    <property type="entry name" value="Aldolase class I"/>
    <property type="match status" value="1"/>
</dbReference>
<evidence type="ECO:0000256" key="2">
    <source>
        <dbReference type="ARBA" id="ARBA00006906"/>
    </source>
</evidence>
<gene>
    <name evidence="6" type="primary">eda</name>
    <name evidence="6" type="ORF">FTX54_015005</name>
</gene>
<accession>A0AAJ8LU54</accession>
<name>A0AAJ8LU54_9BACI</name>
<evidence type="ECO:0000256" key="4">
    <source>
        <dbReference type="ARBA" id="ARBA00023239"/>
    </source>
</evidence>
<dbReference type="GO" id="GO:0008675">
    <property type="term" value="F:2-dehydro-3-deoxy-phosphogluconate aldolase activity"/>
    <property type="evidence" value="ECO:0007669"/>
    <property type="project" value="UniProtKB-EC"/>
</dbReference>
<dbReference type="EC" id="4.1.2.14" evidence="6"/>
<reference evidence="6 7" key="1">
    <citation type="submission" date="2024-01" db="EMBL/GenBank/DDBJ databases">
        <title>Complete Genome Sequence of Alkalicoccus halolimnae BZ-SZ-XJ29T, a Moderately Halophilic Bacterium Isolated from a Salt Lake.</title>
        <authorList>
            <person name="Zhao B."/>
        </authorList>
    </citation>
    <scope>NUCLEOTIDE SEQUENCE [LARGE SCALE GENOMIC DNA]</scope>
    <source>
        <strain evidence="6 7">BZ-SZ-XJ29</strain>
    </source>
</reference>
<keyword evidence="7" id="KW-1185">Reference proteome</keyword>
<keyword evidence="4 6" id="KW-0456">Lyase</keyword>
<dbReference type="EMBL" id="CP144914">
    <property type="protein sequence ID" value="WWD79687.1"/>
    <property type="molecule type" value="Genomic_DNA"/>
</dbReference>
<dbReference type="PANTHER" id="PTHR30246">
    <property type="entry name" value="2-KETO-3-DEOXY-6-PHOSPHOGLUCONATE ALDOLASE"/>
    <property type="match status" value="1"/>
</dbReference>
<comment type="similarity">
    <text evidence="2">Belongs to the KHG/KDPG aldolase family.</text>
</comment>
<keyword evidence="5" id="KW-0119">Carbohydrate metabolism</keyword>
<dbReference type="Pfam" id="PF01081">
    <property type="entry name" value="Aldolase"/>
    <property type="match status" value="1"/>
</dbReference>
<organism evidence="6 7">
    <name type="scientific">Alkalicoccus halolimnae</name>
    <dbReference type="NCBI Taxonomy" id="1667239"/>
    <lineage>
        <taxon>Bacteria</taxon>
        <taxon>Bacillati</taxon>
        <taxon>Bacillota</taxon>
        <taxon>Bacilli</taxon>
        <taxon>Bacillales</taxon>
        <taxon>Bacillaceae</taxon>
        <taxon>Alkalicoccus</taxon>
    </lineage>
</organism>
<dbReference type="Proteomes" id="UP000321816">
    <property type="component" value="Chromosome"/>
</dbReference>
<dbReference type="InterPro" id="IPR013785">
    <property type="entry name" value="Aldolase_TIM"/>
</dbReference>
<comment type="pathway">
    <text evidence="1">Carbohydrate acid metabolism.</text>
</comment>
<evidence type="ECO:0000256" key="5">
    <source>
        <dbReference type="ARBA" id="ARBA00023277"/>
    </source>
</evidence>
<dbReference type="InterPro" id="IPR000887">
    <property type="entry name" value="Aldlse_KDPG_KHG"/>
</dbReference>